<keyword evidence="2" id="KW-1185">Reference proteome</keyword>
<dbReference type="EMBL" id="JBEPLY010000017">
    <property type="protein sequence ID" value="MET3601841.1"/>
    <property type="molecule type" value="Genomic_DNA"/>
</dbReference>
<organism evidence="1 2">
    <name type="scientific">Martelella mangrovi</name>
    <dbReference type="NCBI Taxonomy" id="1397477"/>
    <lineage>
        <taxon>Bacteria</taxon>
        <taxon>Pseudomonadati</taxon>
        <taxon>Pseudomonadota</taxon>
        <taxon>Alphaproteobacteria</taxon>
        <taxon>Hyphomicrobiales</taxon>
        <taxon>Aurantimonadaceae</taxon>
        <taxon>Martelella</taxon>
    </lineage>
</organism>
<comment type="caution">
    <text evidence="1">The sequence shown here is derived from an EMBL/GenBank/DDBJ whole genome shotgun (WGS) entry which is preliminary data.</text>
</comment>
<evidence type="ECO:0000313" key="2">
    <source>
        <dbReference type="Proteomes" id="UP001549164"/>
    </source>
</evidence>
<dbReference type="RefSeq" id="WP_354435647.1">
    <property type="nucleotide sequence ID" value="NZ_JBEPLY010000017.1"/>
</dbReference>
<evidence type="ECO:0000313" key="1">
    <source>
        <dbReference type="EMBL" id="MET3601841.1"/>
    </source>
</evidence>
<protein>
    <submittedName>
        <fullName evidence="1">Uncharacterized protein</fullName>
    </submittedName>
</protein>
<sequence>MHDFVCRGSITIPPGVELTGNGAGTTHRILITADDGRPCSMEAFVTALLQQVEDNALLRSAIRAWLTGDWQAALSPLPDHALAALTDQPIMRFRAVSNVTGNVIDKASGDHAALEAFTRRWSHDANITVEVRHSGQPWIPATWKGGAA</sequence>
<accession>A0ABV2IFZ1</accession>
<reference evidence="1 2" key="1">
    <citation type="submission" date="2024-06" db="EMBL/GenBank/DDBJ databases">
        <title>Genomic Encyclopedia of Type Strains, Phase IV (KMG-IV): sequencing the most valuable type-strain genomes for metagenomic binning, comparative biology and taxonomic classification.</title>
        <authorList>
            <person name="Goeker M."/>
        </authorList>
    </citation>
    <scope>NUCLEOTIDE SEQUENCE [LARGE SCALE GENOMIC DNA]</scope>
    <source>
        <strain evidence="1 2">DSM 28102</strain>
    </source>
</reference>
<gene>
    <name evidence="1" type="ORF">ABID12_003804</name>
</gene>
<name>A0ABV2IFZ1_9HYPH</name>
<proteinExistence type="predicted"/>
<dbReference type="Proteomes" id="UP001549164">
    <property type="component" value="Unassembled WGS sequence"/>
</dbReference>